<gene>
    <name evidence="2" type="primary">P0005H10.40</name>
</gene>
<dbReference type="AlphaFoldDB" id="Q941S4"/>
<reference evidence="2" key="1">
    <citation type="journal article" date="2002" name="Nature">
        <title>The genome sequence and structure of rice chromosome 1.</title>
        <authorList>
            <person name="Sasaki T."/>
            <person name="Matsumoto T."/>
            <person name="Yamamoto K."/>
            <person name="Sakata K."/>
            <person name="Baba T."/>
            <person name="Katayose Y."/>
            <person name="Wu J."/>
            <person name="Niimura Y."/>
            <person name="Cheng Z."/>
            <person name="Nagamura Y."/>
            <person name="Antonio B.A."/>
            <person name="Kanamori H."/>
            <person name="Hosokawa S."/>
            <person name="Masukawa M."/>
            <person name="Arikawa K."/>
            <person name="Chiden Y."/>
            <person name="Hayashi M."/>
            <person name="Okamoto M."/>
            <person name="Ando T."/>
            <person name="Aoki H."/>
            <person name="Arita K."/>
            <person name="Hamada M."/>
            <person name="Harada C."/>
            <person name="Hijishita S."/>
            <person name="Honda M."/>
            <person name="Ichikawa Y."/>
            <person name="Idonuma A."/>
            <person name="Iijima M."/>
            <person name="Ikeda M."/>
            <person name="Ikeno M."/>
            <person name="Itoh S."/>
            <person name="Itoh T."/>
            <person name="Itoh Y."/>
            <person name="Itoh Y."/>
            <person name="Iwabuchi A."/>
            <person name="Kamiya K."/>
            <person name="Karasawa W."/>
            <person name="Katagiri S."/>
            <person name="Kikuta A."/>
            <person name="Kobayashi N."/>
            <person name="Kono I."/>
            <person name="Machita K."/>
            <person name="Maehara T."/>
            <person name="Mizuno H."/>
            <person name="Mizubayashi T."/>
            <person name="Mukai Y."/>
            <person name="Nagasaki H."/>
            <person name="Nakashima M."/>
            <person name="Nakama Y."/>
            <person name="Nakamichi Y."/>
            <person name="Nakamura M."/>
            <person name="Namiki N."/>
            <person name="Negishi M."/>
            <person name="Ohta I."/>
            <person name="Ono N."/>
            <person name="Saji S."/>
            <person name="Sakai K."/>
            <person name="Shibata M."/>
            <person name="Shimokawa T."/>
            <person name="Shomura A."/>
            <person name="Song J."/>
            <person name="Takazaki Y."/>
            <person name="Terasawa K."/>
            <person name="Tsuji K."/>
            <person name="Waki K."/>
            <person name="Yamagata H."/>
            <person name="Yamane H."/>
            <person name="Yoshiki S."/>
            <person name="Yoshihara R."/>
            <person name="Yukawa K."/>
            <person name="Zhong H."/>
            <person name="Iwama H."/>
            <person name="Endo T."/>
            <person name="Ito H."/>
            <person name="Hahn J.H."/>
            <person name="Kim H.I."/>
            <person name="Eun M.Y."/>
            <person name="Yano M."/>
            <person name="Jiang J."/>
            <person name="Gojobori T."/>
        </authorList>
    </citation>
    <scope>NUCLEOTIDE SEQUENCE [LARGE SCALE GENOMIC DNA]</scope>
</reference>
<name>Q941S4_ORYSJ</name>
<dbReference type="EMBL" id="AP004127">
    <property type="protein sequence ID" value="BAB64287.1"/>
    <property type="molecule type" value="Genomic_DNA"/>
</dbReference>
<protein>
    <submittedName>
        <fullName evidence="2">Uncharacterized protein</fullName>
    </submittedName>
</protein>
<evidence type="ECO:0000256" key="1">
    <source>
        <dbReference type="SAM" id="MobiDB-lite"/>
    </source>
</evidence>
<dbReference type="Proteomes" id="UP000817658">
    <property type="component" value="Chromosome 1"/>
</dbReference>
<feature type="region of interest" description="Disordered" evidence="1">
    <location>
        <begin position="76"/>
        <end position="117"/>
    </location>
</feature>
<evidence type="ECO:0000313" key="2">
    <source>
        <dbReference type="EMBL" id="BAB64287.1"/>
    </source>
</evidence>
<feature type="compositionally biased region" description="Basic and acidic residues" evidence="1">
    <location>
        <begin position="99"/>
        <end position="109"/>
    </location>
</feature>
<proteinExistence type="predicted"/>
<organism evidence="2">
    <name type="scientific">Oryza sativa subsp. japonica</name>
    <name type="common">Rice</name>
    <dbReference type="NCBI Taxonomy" id="39947"/>
    <lineage>
        <taxon>Eukaryota</taxon>
        <taxon>Viridiplantae</taxon>
        <taxon>Streptophyta</taxon>
        <taxon>Embryophyta</taxon>
        <taxon>Tracheophyta</taxon>
        <taxon>Spermatophyta</taxon>
        <taxon>Magnoliopsida</taxon>
        <taxon>Liliopsida</taxon>
        <taxon>Poales</taxon>
        <taxon>Poaceae</taxon>
        <taxon>BOP clade</taxon>
        <taxon>Oryzoideae</taxon>
        <taxon>Oryzeae</taxon>
        <taxon>Oryzinae</taxon>
        <taxon>Oryza</taxon>
        <taxon>Oryza sativa</taxon>
    </lineage>
</organism>
<sequence>MESKPLNMERKHGGSQYCLNVSLVYSITAPPSLPAADLPRYAGRSPLRARLTVIVRGLASPRRRLNPTRLVVRFRVPDSRGSSATSPAARPCSGGLMQHPHEKDDREHAVAASGEPG</sequence>
<accession>Q941S4</accession>